<protein>
    <submittedName>
        <fullName evidence="1">Uncharacterized protein</fullName>
    </submittedName>
</protein>
<keyword evidence="2" id="KW-1185">Reference proteome</keyword>
<sequence>MSDQCLLGPSQPSVVSKTLAALAMKIRRGWHMLRVYKRTLGRDLRKERQTEQLYCIFRVMPCQGESIRHALRSVGENQDGTLQVAVLSFHPSVWQEGVLTQLEISKRFFLVIQHHSPKGMGFLLGCCNNPFAF</sequence>
<organism evidence="1 2">
    <name type="scientific">Caerostris darwini</name>
    <dbReference type="NCBI Taxonomy" id="1538125"/>
    <lineage>
        <taxon>Eukaryota</taxon>
        <taxon>Metazoa</taxon>
        <taxon>Ecdysozoa</taxon>
        <taxon>Arthropoda</taxon>
        <taxon>Chelicerata</taxon>
        <taxon>Arachnida</taxon>
        <taxon>Araneae</taxon>
        <taxon>Araneomorphae</taxon>
        <taxon>Entelegynae</taxon>
        <taxon>Araneoidea</taxon>
        <taxon>Araneidae</taxon>
        <taxon>Caerostris</taxon>
    </lineage>
</organism>
<comment type="caution">
    <text evidence="1">The sequence shown here is derived from an EMBL/GenBank/DDBJ whole genome shotgun (WGS) entry which is preliminary data.</text>
</comment>
<gene>
    <name evidence="1" type="ORF">CDAR_510931</name>
</gene>
<evidence type="ECO:0000313" key="2">
    <source>
        <dbReference type="Proteomes" id="UP001054837"/>
    </source>
</evidence>
<evidence type="ECO:0000313" key="1">
    <source>
        <dbReference type="EMBL" id="GIY42353.1"/>
    </source>
</evidence>
<reference evidence="1 2" key="1">
    <citation type="submission" date="2021-06" db="EMBL/GenBank/DDBJ databases">
        <title>Caerostris darwini draft genome.</title>
        <authorList>
            <person name="Kono N."/>
            <person name="Arakawa K."/>
        </authorList>
    </citation>
    <scope>NUCLEOTIDE SEQUENCE [LARGE SCALE GENOMIC DNA]</scope>
</reference>
<proteinExistence type="predicted"/>
<name>A0AAV4T6N8_9ARAC</name>
<dbReference type="Proteomes" id="UP001054837">
    <property type="component" value="Unassembled WGS sequence"/>
</dbReference>
<accession>A0AAV4T6N8</accession>
<dbReference type="EMBL" id="BPLQ01009186">
    <property type="protein sequence ID" value="GIY42353.1"/>
    <property type="molecule type" value="Genomic_DNA"/>
</dbReference>
<dbReference type="AlphaFoldDB" id="A0AAV4T6N8"/>